<protein>
    <recommendedName>
        <fullName evidence="8">E2F/DP family winged-helix DNA-binding domain-containing protein</fullName>
    </recommendedName>
</protein>
<dbReference type="EMBL" id="CADEPI010000160">
    <property type="protein sequence ID" value="CAB3378230.1"/>
    <property type="molecule type" value="Genomic_DNA"/>
</dbReference>
<feature type="region of interest" description="Disordered" evidence="7">
    <location>
        <begin position="1"/>
        <end position="28"/>
    </location>
</feature>
<organism evidence="9 10">
    <name type="scientific">Cloeon dipterum</name>
    <dbReference type="NCBI Taxonomy" id="197152"/>
    <lineage>
        <taxon>Eukaryota</taxon>
        <taxon>Metazoa</taxon>
        <taxon>Ecdysozoa</taxon>
        <taxon>Arthropoda</taxon>
        <taxon>Hexapoda</taxon>
        <taxon>Insecta</taxon>
        <taxon>Pterygota</taxon>
        <taxon>Palaeoptera</taxon>
        <taxon>Ephemeroptera</taxon>
        <taxon>Pisciforma</taxon>
        <taxon>Baetidae</taxon>
        <taxon>Cloeon</taxon>
    </lineage>
</organism>
<dbReference type="SUPFAM" id="SSF46785">
    <property type="entry name" value="Winged helix' DNA-binding domain"/>
    <property type="match status" value="2"/>
</dbReference>
<dbReference type="Gene3D" id="1.10.10.10">
    <property type="entry name" value="Winged helix-like DNA-binding domain superfamily/Winged helix DNA-binding domain"/>
    <property type="match status" value="2"/>
</dbReference>
<dbReference type="InterPro" id="IPR015633">
    <property type="entry name" value="E2F"/>
</dbReference>
<dbReference type="GO" id="GO:0000978">
    <property type="term" value="F:RNA polymerase II cis-regulatory region sequence-specific DNA binding"/>
    <property type="evidence" value="ECO:0007669"/>
    <property type="project" value="InterPro"/>
</dbReference>
<sequence length="465" mass="51992">MSEEISSSTKATPTMQATPILSASEAKDDPNLRKNKSLLAICKKFLEFYPLDLPPGTNTDIPLEVLAEKLNLSRRRLYDIINVMESLQMAVKVTKNLYRWYGLRNVKKLLDQLKQLSDQNRLQELDNLDPGYLSSDLPITPCEAESPSEKLLQNLLEAKTVKKRPCLLSGLKESPEPKGPLTWKNKSLGGTCLKFLTLFFKKETVSLDWAGRVLLCGEDEDNADNKSDGDADTTKQLRNKIRRIYDVANVLTAVGLVCKLPPKECTRRRLFYGYCGPVIDNLHSGEKVYVPSAEPTGAGRRVRNTLAVLEPKSGTNSDCKRKLVLFSENDFSVSKKLCKQDLGTKELSAFSILLAVAEEERLRLERAANEVKQEKKDEKEIDLLCTENQLSTKDLEYIENREHCELEGVSGRSALRSLLETNQPPKSVFADSSSSKSGGQMLRKGQLSIPFRTNGPEIMGKCSSL</sequence>
<dbReference type="AlphaFoldDB" id="A0A8S1D3M4"/>
<dbReference type="InterPro" id="IPR003316">
    <property type="entry name" value="E2F_WHTH_DNA-bd_dom"/>
</dbReference>
<comment type="similarity">
    <text evidence="1 5">Belongs to the E2F/DP family.</text>
</comment>
<evidence type="ECO:0000256" key="3">
    <source>
        <dbReference type="ARBA" id="ARBA00023125"/>
    </source>
</evidence>
<evidence type="ECO:0000313" key="9">
    <source>
        <dbReference type="EMBL" id="CAB3378230.1"/>
    </source>
</evidence>
<dbReference type="PANTHER" id="PTHR12081:SF7">
    <property type="entry name" value="TRANSCRIPTION FACTOR EFL-3"/>
    <property type="match status" value="1"/>
</dbReference>
<keyword evidence="4 5" id="KW-0804">Transcription</keyword>
<feature type="domain" description="E2F/DP family winged-helix DNA-binding" evidence="8">
    <location>
        <begin position="33"/>
        <end position="102"/>
    </location>
</feature>
<evidence type="ECO:0000259" key="8">
    <source>
        <dbReference type="SMART" id="SM01372"/>
    </source>
</evidence>
<dbReference type="SMART" id="SM01372">
    <property type="entry name" value="E2F_TDP"/>
    <property type="match status" value="2"/>
</dbReference>
<keyword evidence="10" id="KW-1185">Reference proteome</keyword>
<dbReference type="Pfam" id="PF02319">
    <property type="entry name" value="WHD_E2F_TDP"/>
    <property type="match status" value="2"/>
</dbReference>
<keyword evidence="3 5" id="KW-0238">DNA-binding</keyword>
<keyword evidence="6" id="KW-0175">Coiled coil</keyword>
<dbReference type="PANTHER" id="PTHR12081">
    <property type="entry name" value="TRANSCRIPTION FACTOR E2F"/>
    <property type="match status" value="1"/>
</dbReference>
<dbReference type="Proteomes" id="UP000494165">
    <property type="component" value="Unassembled WGS sequence"/>
</dbReference>
<keyword evidence="5" id="KW-0539">Nucleus</keyword>
<feature type="region of interest" description="Disordered" evidence="7">
    <location>
        <begin position="424"/>
        <end position="443"/>
    </location>
</feature>
<gene>
    <name evidence="9" type="ORF">CLODIP_2_CD10482</name>
</gene>
<reference evidence="9 10" key="1">
    <citation type="submission" date="2020-04" db="EMBL/GenBank/DDBJ databases">
        <authorList>
            <person name="Alioto T."/>
            <person name="Alioto T."/>
            <person name="Gomez Garrido J."/>
        </authorList>
    </citation>
    <scope>NUCLEOTIDE SEQUENCE [LARGE SCALE GENOMIC DNA]</scope>
</reference>
<keyword evidence="2 5" id="KW-0805">Transcription regulation</keyword>
<comment type="caution">
    <text evidence="9">The sequence shown here is derived from an EMBL/GenBank/DDBJ whole genome shotgun (WGS) entry which is preliminary data.</text>
</comment>
<evidence type="ECO:0000256" key="4">
    <source>
        <dbReference type="ARBA" id="ARBA00023163"/>
    </source>
</evidence>
<feature type="compositionally biased region" description="Polar residues" evidence="7">
    <location>
        <begin position="1"/>
        <end position="21"/>
    </location>
</feature>
<comment type="subcellular location">
    <subcellularLocation>
        <location evidence="5">Nucleus</location>
    </subcellularLocation>
</comment>
<name>A0A8S1D3M4_9INSE</name>
<accession>A0A8S1D3M4</accession>
<dbReference type="OrthoDB" id="5318at2759"/>
<dbReference type="InterPro" id="IPR036388">
    <property type="entry name" value="WH-like_DNA-bd_sf"/>
</dbReference>
<feature type="domain" description="E2F/DP family winged-helix DNA-binding" evidence="8">
    <location>
        <begin position="183"/>
        <end position="269"/>
    </location>
</feature>
<evidence type="ECO:0000256" key="1">
    <source>
        <dbReference type="ARBA" id="ARBA00010940"/>
    </source>
</evidence>
<evidence type="ECO:0000256" key="5">
    <source>
        <dbReference type="RuleBase" id="RU003796"/>
    </source>
</evidence>
<dbReference type="GO" id="GO:0000981">
    <property type="term" value="F:DNA-binding transcription factor activity, RNA polymerase II-specific"/>
    <property type="evidence" value="ECO:0007669"/>
    <property type="project" value="TreeGrafter"/>
</dbReference>
<evidence type="ECO:0000256" key="7">
    <source>
        <dbReference type="SAM" id="MobiDB-lite"/>
    </source>
</evidence>
<dbReference type="GO" id="GO:0090575">
    <property type="term" value="C:RNA polymerase II transcription regulator complex"/>
    <property type="evidence" value="ECO:0007669"/>
    <property type="project" value="TreeGrafter"/>
</dbReference>
<evidence type="ECO:0000256" key="2">
    <source>
        <dbReference type="ARBA" id="ARBA00023015"/>
    </source>
</evidence>
<evidence type="ECO:0000256" key="6">
    <source>
        <dbReference type="SAM" id="Coils"/>
    </source>
</evidence>
<dbReference type="InterPro" id="IPR036390">
    <property type="entry name" value="WH_DNA-bd_sf"/>
</dbReference>
<feature type="coiled-coil region" evidence="6">
    <location>
        <begin position="354"/>
        <end position="381"/>
    </location>
</feature>
<evidence type="ECO:0000313" key="10">
    <source>
        <dbReference type="Proteomes" id="UP000494165"/>
    </source>
</evidence>
<proteinExistence type="inferred from homology"/>